<gene>
    <name evidence="1" type="ORF">H9907_07650</name>
</gene>
<dbReference type="Proteomes" id="UP000823907">
    <property type="component" value="Unassembled WGS sequence"/>
</dbReference>
<dbReference type="AlphaFoldDB" id="A0A9D2UCG4"/>
<evidence type="ECO:0008006" key="3">
    <source>
        <dbReference type="Google" id="ProtNLM"/>
    </source>
</evidence>
<dbReference type="InterPro" id="IPR017523">
    <property type="entry name" value="Rv3268"/>
</dbReference>
<proteinExistence type="predicted"/>
<dbReference type="EMBL" id="DWUR01000124">
    <property type="protein sequence ID" value="HJD49945.1"/>
    <property type="molecule type" value="Genomic_DNA"/>
</dbReference>
<comment type="caution">
    <text evidence="1">The sequence shown here is derived from an EMBL/GenBank/DDBJ whole genome shotgun (WGS) entry which is preliminary data.</text>
</comment>
<sequence length="264" mass="27031">MRRMDALSALLTDPAAPRLTTYTEAGRMELSGQTLQNWQSKVANLLLGLGAGPGSVIVCDAEPGWQPVTIAVGAWLIGATVVDARGPLPDSLSDAAGPPVAAFTDSVELAEQLADEGLAGRDVVDGFVELGEPIEEVFVLSTDPFGRGVTESGGELPFGLNDFSPELRVQPDAFLGTAAPADAGRVLAASGGGQLTEGQWVAAAKDGDGNADGERLVFGPWDNAVELAETLRPWAAGGAVVISTDASPERLAELAAAENAQVAS</sequence>
<name>A0A9D2UCG4_9CORY</name>
<organism evidence="1 2">
    <name type="scientific">Candidatus Corynebacterium intestinavium</name>
    <dbReference type="NCBI Taxonomy" id="2838531"/>
    <lineage>
        <taxon>Bacteria</taxon>
        <taxon>Bacillati</taxon>
        <taxon>Actinomycetota</taxon>
        <taxon>Actinomycetes</taxon>
        <taxon>Mycobacteriales</taxon>
        <taxon>Corynebacteriaceae</taxon>
        <taxon>Corynebacterium</taxon>
    </lineage>
</organism>
<dbReference type="Gene3D" id="3.40.50.12780">
    <property type="entry name" value="N-terminal domain of ligase-like"/>
    <property type="match status" value="1"/>
</dbReference>
<reference evidence="1" key="1">
    <citation type="journal article" date="2021" name="PeerJ">
        <title>Extensive microbial diversity within the chicken gut microbiome revealed by metagenomics and culture.</title>
        <authorList>
            <person name="Gilroy R."/>
            <person name="Ravi A."/>
            <person name="Getino M."/>
            <person name="Pursley I."/>
            <person name="Horton D.L."/>
            <person name="Alikhan N.F."/>
            <person name="Baker D."/>
            <person name="Gharbi K."/>
            <person name="Hall N."/>
            <person name="Watson M."/>
            <person name="Adriaenssens E.M."/>
            <person name="Foster-Nyarko E."/>
            <person name="Jarju S."/>
            <person name="Secka A."/>
            <person name="Antonio M."/>
            <person name="Oren A."/>
            <person name="Chaudhuri R.R."/>
            <person name="La Ragione R."/>
            <person name="Hildebrand F."/>
            <person name="Pallen M.J."/>
        </authorList>
    </citation>
    <scope>NUCLEOTIDE SEQUENCE</scope>
    <source>
        <strain evidence="1">5925</strain>
    </source>
</reference>
<dbReference type="InterPro" id="IPR042099">
    <property type="entry name" value="ANL_N_sf"/>
</dbReference>
<evidence type="ECO:0000313" key="2">
    <source>
        <dbReference type="Proteomes" id="UP000823907"/>
    </source>
</evidence>
<dbReference type="SUPFAM" id="SSF56801">
    <property type="entry name" value="Acetyl-CoA synthetase-like"/>
    <property type="match status" value="1"/>
</dbReference>
<protein>
    <recommendedName>
        <fullName evidence="3">TIGR03089 family protein</fullName>
    </recommendedName>
</protein>
<reference evidence="1" key="2">
    <citation type="submission" date="2021-04" db="EMBL/GenBank/DDBJ databases">
        <authorList>
            <person name="Gilroy R."/>
        </authorList>
    </citation>
    <scope>NUCLEOTIDE SEQUENCE</scope>
    <source>
        <strain evidence="1">5925</strain>
    </source>
</reference>
<evidence type="ECO:0000313" key="1">
    <source>
        <dbReference type="EMBL" id="HJD49945.1"/>
    </source>
</evidence>
<accession>A0A9D2UCG4</accession>
<dbReference type="NCBIfam" id="TIGR03089">
    <property type="entry name" value="TIGR03089 family protein"/>
    <property type="match status" value="1"/>
</dbReference>